<organism evidence="2 3">
    <name type="scientific">Petromyzon marinus</name>
    <name type="common">Sea lamprey</name>
    <dbReference type="NCBI Taxonomy" id="7757"/>
    <lineage>
        <taxon>Eukaryota</taxon>
        <taxon>Metazoa</taxon>
        <taxon>Chordata</taxon>
        <taxon>Craniata</taxon>
        <taxon>Vertebrata</taxon>
        <taxon>Cyclostomata</taxon>
        <taxon>Hyperoartia</taxon>
        <taxon>Petromyzontiformes</taxon>
        <taxon>Petromyzontidae</taxon>
        <taxon>Petromyzon</taxon>
    </lineage>
</organism>
<dbReference type="AlphaFoldDB" id="A0AAJ7SKJ2"/>
<evidence type="ECO:0000313" key="3">
    <source>
        <dbReference type="RefSeq" id="XP_032800223.1"/>
    </source>
</evidence>
<dbReference type="GO" id="GO:0005912">
    <property type="term" value="C:adherens junction"/>
    <property type="evidence" value="ECO:0007669"/>
    <property type="project" value="TreeGrafter"/>
</dbReference>
<dbReference type="InterPro" id="IPR028435">
    <property type="entry name" value="Plakophilin/d_Catenin"/>
</dbReference>
<keyword evidence="2" id="KW-1185">Reference proteome</keyword>
<dbReference type="Proteomes" id="UP001318040">
    <property type="component" value="Unplaced"/>
</dbReference>
<name>A0AAJ7SKJ2_PETMA</name>
<evidence type="ECO:0000313" key="2">
    <source>
        <dbReference type="Proteomes" id="UP001318040"/>
    </source>
</evidence>
<gene>
    <name evidence="3" type="primary">LOC116937259</name>
</gene>
<dbReference type="GO" id="GO:0098609">
    <property type="term" value="P:cell-cell adhesion"/>
    <property type="evidence" value="ECO:0007669"/>
    <property type="project" value="InterPro"/>
</dbReference>
<dbReference type="GO" id="GO:0005886">
    <property type="term" value="C:plasma membrane"/>
    <property type="evidence" value="ECO:0007669"/>
    <property type="project" value="TreeGrafter"/>
</dbReference>
<dbReference type="PANTHER" id="PTHR10372">
    <property type="entry name" value="PLAKOPHILLIN-RELATED"/>
    <property type="match status" value="1"/>
</dbReference>
<evidence type="ECO:0000256" key="1">
    <source>
        <dbReference type="ARBA" id="ARBA00022737"/>
    </source>
</evidence>
<dbReference type="GO" id="GO:0005634">
    <property type="term" value="C:nucleus"/>
    <property type="evidence" value="ECO:0007669"/>
    <property type="project" value="TreeGrafter"/>
</dbReference>
<protein>
    <submittedName>
        <fullName evidence="3">Catenin delta-1-like</fullName>
    </submittedName>
</protein>
<dbReference type="GO" id="GO:0005737">
    <property type="term" value="C:cytoplasm"/>
    <property type="evidence" value="ECO:0007669"/>
    <property type="project" value="TreeGrafter"/>
</dbReference>
<sequence length="153" mass="16920">MWLSVRQCEGLVDCVLHFIRSALKGHNTETQAVEDAVCIMHQLSVHITTRKTGCELLYQPDAVSCYVSLLQQSHNPVVLESATSIIYTLASRDTEWSALAGVVVAHSGGLPCLLKQLRSHRRLLAFTSVNAVRVLARNDPNSQRLIGGTRGRW</sequence>
<dbReference type="PANTHER" id="PTHR10372:SF27">
    <property type="entry name" value="ADHERENS JUNCTION PROTEIN P120"/>
    <property type="match status" value="1"/>
</dbReference>
<proteinExistence type="predicted"/>
<dbReference type="InterPro" id="IPR016024">
    <property type="entry name" value="ARM-type_fold"/>
</dbReference>
<dbReference type="SUPFAM" id="SSF48371">
    <property type="entry name" value="ARM repeat"/>
    <property type="match status" value="1"/>
</dbReference>
<dbReference type="KEGG" id="pmrn:116937259"/>
<dbReference type="RefSeq" id="XP_032800223.1">
    <property type="nucleotide sequence ID" value="XM_032944332.1"/>
</dbReference>
<reference evidence="3" key="1">
    <citation type="submission" date="2025-08" db="UniProtKB">
        <authorList>
            <consortium name="RefSeq"/>
        </authorList>
    </citation>
    <scope>IDENTIFICATION</scope>
    <source>
        <tissue evidence="3">Sperm</tissue>
    </source>
</reference>
<keyword evidence="1" id="KW-0677">Repeat</keyword>
<dbReference type="InterPro" id="IPR011989">
    <property type="entry name" value="ARM-like"/>
</dbReference>
<dbReference type="Gene3D" id="1.25.10.10">
    <property type="entry name" value="Leucine-rich Repeat Variant"/>
    <property type="match status" value="1"/>
</dbReference>
<accession>A0AAJ7SKJ2</accession>